<keyword evidence="6" id="KW-1185">Reference proteome</keyword>
<protein>
    <recommendedName>
        <fullName evidence="4">GntR C-terminal domain-containing protein</fullName>
    </recommendedName>
</protein>
<dbReference type="Pfam" id="PF07729">
    <property type="entry name" value="FCD"/>
    <property type="match status" value="1"/>
</dbReference>
<dbReference type="SMART" id="SM00895">
    <property type="entry name" value="FCD"/>
    <property type="match status" value="1"/>
</dbReference>
<proteinExistence type="predicted"/>
<dbReference type="RefSeq" id="WP_350226705.1">
    <property type="nucleotide sequence ID" value="NZ_AP027731.1"/>
</dbReference>
<keyword evidence="1" id="KW-0805">Transcription regulation</keyword>
<sequence length="148" mass="16397">MEARRAIEPMSARLAARHMTVALRDELSRTIEVLVETPTGPTFRDYRPYWEADELFHRLIAEHSGNPYLLSAHTTLRGHVQRFRQFGGSGITDSDQAIAEHGAILLALEGGHPAQAAKAMDRHLLNVKRRAVTESARGVPESAPAPRV</sequence>
<evidence type="ECO:0000256" key="1">
    <source>
        <dbReference type="ARBA" id="ARBA00023015"/>
    </source>
</evidence>
<dbReference type="PANTHER" id="PTHR43537">
    <property type="entry name" value="TRANSCRIPTIONAL REGULATOR, GNTR FAMILY"/>
    <property type="match status" value="1"/>
</dbReference>
<dbReference type="SUPFAM" id="SSF48008">
    <property type="entry name" value="GntR ligand-binding domain-like"/>
    <property type="match status" value="1"/>
</dbReference>
<dbReference type="InterPro" id="IPR008920">
    <property type="entry name" value="TF_FadR/GntR_C"/>
</dbReference>
<dbReference type="Proteomes" id="UP001321498">
    <property type="component" value="Chromosome"/>
</dbReference>
<feature type="domain" description="GntR C-terminal" evidence="4">
    <location>
        <begin position="1"/>
        <end position="126"/>
    </location>
</feature>
<dbReference type="InterPro" id="IPR011711">
    <property type="entry name" value="GntR_C"/>
</dbReference>
<dbReference type="Gene3D" id="1.20.120.530">
    <property type="entry name" value="GntR ligand-binding domain-like"/>
    <property type="match status" value="1"/>
</dbReference>
<evidence type="ECO:0000256" key="2">
    <source>
        <dbReference type="ARBA" id="ARBA00023125"/>
    </source>
</evidence>
<keyword evidence="2" id="KW-0238">DNA-binding</keyword>
<name>A0ABN6XI72_9MICO</name>
<evidence type="ECO:0000313" key="6">
    <source>
        <dbReference type="Proteomes" id="UP001321498"/>
    </source>
</evidence>
<organism evidence="5 6">
    <name type="scientific">Naasia aerilata</name>
    <dbReference type="NCBI Taxonomy" id="1162966"/>
    <lineage>
        <taxon>Bacteria</taxon>
        <taxon>Bacillati</taxon>
        <taxon>Actinomycetota</taxon>
        <taxon>Actinomycetes</taxon>
        <taxon>Micrococcales</taxon>
        <taxon>Microbacteriaceae</taxon>
        <taxon>Naasia</taxon>
    </lineage>
</organism>
<evidence type="ECO:0000313" key="5">
    <source>
        <dbReference type="EMBL" id="BDZ44549.1"/>
    </source>
</evidence>
<reference evidence="6" key="1">
    <citation type="journal article" date="2019" name="Int. J. Syst. Evol. Microbiol.">
        <title>The Global Catalogue of Microorganisms (GCM) 10K type strain sequencing project: providing services to taxonomists for standard genome sequencing and annotation.</title>
        <authorList>
            <consortium name="The Broad Institute Genomics Platform"/>
            <consortium name="The Broad Institute Genome Sequencing Center for Infectious Disease"/>
            <person name="Wu L."/>
            <person name="Ma J."/>
        </authorList>
    </citation>
    <scope>NUCLEOTIDE SEQUENCE [LARGE SCALE GENOMIC DNA]</scope>
    <source>
        <strain evidence="6">NBRC 108725</strain>
    </source>
</reference>
<accession>A0ABN6XI72</accession>
<dbReference type="EMBL" id="AP027731">
    <property type="protein sequence ID" value="BDZ44549.1"/>
    <property type="molecule type" value="Genomic_DNA"/>
</dbReference>
<evidence type="ECO:0000256" key="3">
    <source>
        <dbReference type="ARBA" id="ARBA00023163"/>
    </source>
</evidence>
<evidence type="ECO:0000259" key="4">
    <source>
        <dbReference type="SMART" id="SM00895"/>
    </source>
</evidence>
<gene>
    <name evidence="5" type="ORF">GCM10025866_04580</name>
</gene>
<dbReference type="PANTHER" id="PTHR43537:SF5">
    <property type="entry name" value="UXU OPERON TRANSCRIPTIONAL REGULATOR"/>
    <property type="match status" value="1"/>
</dbReference>
<keyword evidence="3" id="KW-0804">Transcription</keyword>